<dbReference type="AlphaFoldDB" id="A0A0U3CT66"/>
<evidence type="ECO:0000313" key="1">
    <source>
        <dbReference type="EMBL" id="ALV04518.1"/>
    </source>
</evidence>
<dbReference type="KEGG" id="rdp:RD2015_11"/>
<dbReference type="EMBL" id="CP013729">
    <property type="protein sequence ID" value="ALV04518.1"/>
    <property type="molecule type" value="Genomic_DNA"/>
</dbReference>
<dbReference type="Proteomes" id="UP000060699">
    <property type="component" value="Chromosome"/>
</dbReference>
<dbReference type="OrthoDB" id="9700546at2"/>
<dbReference type="RefSeq" id="WP_058933147.1">
    <property type="nucleotide sequence ID" value="NZ_CP013729.1"/>
</dbReference>
<evidence type="ECO:0000313" key="2">
    <source>
        <dbReference type="Proteomes" id="UP000060699"/>
    </source>
</evidence>
<name>A0A0U3CT66_9BURK</name>
<organism evidence="1 2">
    <name type="scientific">Roseateles depolymerans</name>
    <dbReference type="NCBI Taxonomy" id="76731"/>
    <lineage>
        <taxon>Bacteria</taxon>
        <taxon>Pseudomonadati</taxon>
        <taxon>Pseudomonadota</taxon>
        <taxon>Betaproteobacteria</taxon>
        <taxon>Burkholderiales</taxon>
        <taxon>Sphaerotilaceae</taxon>
        <taxon>Roseateles</taxon>
    </lineage>
</organism>
<protein>
    <submittedName>
        <fullName evidence="1">Uncharacterized protein</fullName>
    </submittedName>
</protein>
<keyword evidence="2" id="KW-1185">Reference proteome</keyword>
<proteinExistence type="predicted"/>
<reference evidence="1 2" key="1">
    <citation type="submission" date="2015-12" db="EMBL/GenBank/DDBJ databases">
        <title>Complete genome of Roseateles depolymerans KCTC 42856.</title>
        <authorList>
            <person name="Kim K.M."/>
        </authorList>
    </citation>
    <scope>NUCLEOTIDE SEQUENCE [LARGE SCALE GENOMIC DNA]</scope>
    <source>
        <strain evidence="1 2">KCTC 42856</strain>
    </source>
</reference>
<accession>A0A0U3CT66</accession>
<gene>
    <name evidence="1" type="ORF">RD2015_11</name>
</gene>
<sequence length="104" mass="11176">MNEIRKAGLKQLVTAGVIAVLIEALMLWLKDHGRSIVGIGWAIPAAFALTGLIQLVSGVPFLELSARWDSLKGWQRGILGTLIVIVAVALMMLGFIGFSTLFLS</sequence>